<dbReference type="EMBL" id="CP002546">
    <property type="protein sequence ID" value="ADY61746.1"/>
    <property type="molecule type" value="Genomic_DNA"/>
</dbReference>
<dbReference type="AlphaFoldDB" id="F0SI44"/>
<reference evidence="2" key="1">
    <citation type="submission" date="2011-02" db="EMBL/GenBank/DDBJ databases">
        <title>The complete genome of Planctomyces brasiliensis DSM 5305.</title>
        <authorList>
            <person name="Lucas S."/>
            <person name="Copeland A."/>
            <person name="Lapidus A."/>
            <person name="Bruce D."/>
            <person name="Goodwin L."/>
            <person name="Pitluck S."/>
            <person name="Kyrpides N."/>
            <person name="Mavromatis K."/>
            <person name="Pagani I."/>
            <person name="Ivanova N."/>
            <person name="Ovchinnikova G."/>
            <person name="Lu M."/>
            <person name="Detter J.C."/>
            <person name="Han C."/>
            <person name="Land M."/>
            <person name="Hauser L."/>
            <person name="Markowitz V."/>
            <person name="Cheng J.-F."/>
            <person name="Hugenholtz P."/>
            <person name="Woyke T."/>
            <person name="Wu D."/>
            <person name="Tindall B."/>
            <person name="Pomrenke H.G."/>
            <person name="Brambilla E."/>
            <person name="Klenk H.-P."/>
            <person name="Eisen J.A."/>
        </authorList>
    </citation>
    <scope>NUCLEOTIDE SEQUENCE [LARGE SCALE GENOMIC DNA]</scope>
    <source>
        <strain evidence="2">ATCC 49424 / DSM 5305 / JCM 21570 / NBRC 103401 / IFAM 1448</strain>
    </source>
</reference>
<dbReference type="Proteomes" id="UP000006860">
    <property type="component" value="Chromosome"/>
</dbReference>
<name>F0SI44_RUBBR</name>
<keyword evidence="2" id="KW-1185">Reference proteome</keyword>
<protein>
    <submittedName>
        <fullName evidence="1">Uncharacterized protein</fullName>
    </submittedName>
</protein>
<sequence length="157" mass="17597">MPWFLSFFNNNGEKAAVISGEMLETATTAMQQHEDNLLASEITPWHFNGPASLAMKSQAVIQYCLGIRHGYDLLVDDNEETASLFASHGRSAFLLKVDGKSPTRSTVVPTIAAEIAERMGIPRLLEEDWCMKSLPEFVLEDPFYLPYLRRSLTVESN</sequence>
<gene>
    <name evidence="1" type="ordered locus">Plabr_4172</name>
</gene>
<dbReference type="HOGENOM" id="CLU_1676542_0_0_0"/>
<evidence type="ECO:0000313" key="2">
    <source>
        <dbReference type="Proteomes" id="UP000006860"/>
    </source>
</evidence>
<proteinExistence type="predicted"/>
<organism evidence="1 2">
    <name type="scientific">Rubinisphaera brasiliensis (strain ATCC 49424 / DSM 5305 / JCM 21570 / IAM 15109 / NBRC 103401 / IFAM 1448)</name>
    <name type="common">Planctomyces brasiliensis</name>
    <dbReference type="NCBI Taxonomy" id="756272"/>
    <lineage>
        <taxon>Bacteria</taxon>
        <taxon>Pseudomonadati</taxon>
        <taxon>Planctomycetota</taxon>
        <taxon>Planctomycetia</taxon>
        <taxon>Planctomycetales</taxon>
        <taxon>Planctomycetaceae</taxon>
        <taxon>Rubinisphaera</taxon>
    </lineage>
</organism>
<evidence type="ECO:0000313" key="1">
    <source>
        <dbReference type="EMBL" id="ADY61746.1"/>
    </source>
</evidence>
<accession>F0SI44</accession>
<dbReference type="STRING" id="756272.Plabr_4172"/>
<dbReference type="KEGG" id="pbs:Plabr_4172"/>